<feature type="region of interest" description="Disordered" evidence="2">
    <location>
        <begin position="252"/>
        <end position="285"/>
    </location>
</feature>
<feature type="compositionally biased region" description="Polar residues" evidence="2">
    <location>
        <begin position="1268"/>
        <end position="1278"/>
    </location>
</feature>
<dbReference type="GO" id="GO:0016460">
    <property type="term" value="C:myosin II complex"/>
    <property type="evidence" value="ECO:0007669"/>
    <property type="project" value="TreeGrafter"/>
</dbReference>
<evidence type="ECO:0000256" key="2">
    <source>
        <dbReference type="SAM" id="MobiDB-lite"/>
    </source>
</evidence>
<feature type="domain" description="DUF7801" evidence="4">
    <location>
        <begin position="1183"/>
        <end position="1262"/>
    </location>
</feature>
<evidence type="ECO:0000313" key="5">
    <source>
        <dbReference type="EMBL" id="RKP34631.1"/>
    </source>
</evidence>
<feature type="compositionally biased region" description="Low complexity" evidence="2">
    <location>
        <begin position="1406"/>
        <end position="1416"/>
    </location>
</feature>
<dbReference type="PANTHER" id="PTHR45615">
    <property type="entry name" value="MYOSIN HEAVY CHAIN, NON-MUSCLE"/>
    <property type="match status" value="1"/>
</dbReference>
<feature type="region of interest" description="Disordered" evidence="2">
    <location>
        <begin position="1391"/>
        <end position="1429"/>
    </location>
</feature>
<sequence>MQLLTKFTKDKKKKSFNKIKTNAKDSGVFSTNVSPIPSSRGDPDQDERSSILSQASTGPVSRVSATTDHGNNVGRHSPIIFSRRESAPPDPDPRTSSSPDGRPGGFLQRAEYHNRLRSQTVNTHPDSVYSHDENRARSSSGSSEASFHTPSPHIVASGVASNSSSFDLSASPARPSRRSDGTASPRPSIASSAGPGVRFHSNKSPAPPPRPLAIKTSQARPVTMFYNSPYAAGAGQADLSPLEAPKKPFALKTRGRSGSFDNLKLASRGSSPSESPSGITKFFGLPRANRSSNELARPHNAGVSALKISSPILVHPSHALNDLGPTLRDLVRDETDVPESIQPTPKHSNASVEAIKSIHIDSLSSATSVTNQPQMVPNGTSPTDNWFSRIHNKATRPMSFHPGSSGDLGVNKISGPVSANHRKISSHNRPMSTFISMSTRASPSTDEASLPEVAPDEFMISQASDISTTQVPPPPRPLTPKSTLAQDLPSELDLTDEFVLNGVLPRAIDDTHSFIPMGLDHLEAIKKDQVLLTTRIRGLETRLELEVKMRDAARSLAQLHANSKKMAKQAKEQLDNTNRKVTQVLEELRALNQRHFQNQILLIQHSAAILRQSCINGQRRARAPRISTVSSRDQLSIASTSRERLGRSSSIKSNSSSNTNRGAAPEADMAPFMERLREMERRLLSLHEDQQRSQDALDAAHVQLDQKDGLIIELREDLERARANEASAETPQAFRRSTTTFSTGSISNSNTALSPAIFRTPSACLESLEQDMHGVSLPAWTQEATETSIHLQAQIEELKTEKSVLLQRIVQLEGSTAPVSATGSTADLRLSEGAKPSSRFSQSSFMNDAVSITSHFGETSTIEDDTANLKSSLTTATKAQAAAESALKEEKFQIRKFKGSISRDLDVVEATLGLAFERYQWPRSPMPFDNGTQANTSLIDPATRLKTIHKQLEHCLGAFATKNQSLEQLSFQLHDLYQHLPRSGSANNDVDDDADGLSPPPDNQGIIGLIQQRCSQTIADLSTTRTQLQTLETQRNELAISVRDIQTQLEQEQQAHVLSRSTSVPDPPAAQVPDQYDQIDRLELRLGHQSLELAQLRETLDTTQTNLEDTQASLNQLTATHKSLQVRLRDKEDEVNHHKTQATHLQQSIVECQRTHFTPAMLEKERKRLFSEHESQLSRIRLAHTAQLHKTHGQYLAKDQQLNQRDDALRRELDQVISQFERITKRCQEFETERGRYEHKIDDLRHQVFALETALTQSRVDRIIGWSDSPSHLSTSTADAPGSKSPALSSSLLQQSMLSVRSASPFGRPSSTTTAATVTEDGMNESHMEARRNSADPSMIGALGVTTPTLESGRSSGTLLRPNLSQGLAIQASEHLDGEISSTMELSPLLPPTSLARLSGGGGGSPSTSHAGTPTSVSSGRSLSFSTPGGAPLHSLNAQKFAKLYPQLLTLRNEFRDLVANVRTQHRTQLDTLFDENRNLTLEVRTLKQKWADRLWSAVSKSCQTETVEETPIAVAMETPDVDNGESGVDTQTNPVSSEVSDKA</sequence>
<evidence type="ECO:0000313" key="6">
    <source>
        <dbReference type="Proteomes" id="UP000268162"/>
    </source>
</evidence>
<feature type="compositionally biased region" description="Polar residues" evidence="2">
    <location>
        <begin position="28"/>
        <end position="37"/>
    </location>
</feature>
<dbReference type="InterPro" id="IPR029191">
    <property type="entry name" value="Uds1"/>
</dbReference>
<keyword evidence="6" id="KW-1185">Reference proteome</keyword>
<dbReference type="Pfam" id="PF15456">
    <property type="entry name" value="Uds1"/>
    <property type="match status" value="1"/>
</dbReference>
<evidence type="ECO:0000259" key="4">
    <source>
        <dbReference type="Pfam" id="PF25078"/>
    </source>
</evidence>
<feature type="region of interest" description="Disordered" evidence="2">
    <location>
        <begin position="724"/>
        <end position="747"/>
    </location>
</feature>
<feature type="compositionally biased region" description="Polar residues" evidence="2">
    <location>
        <begin position="1529"/>
        <end position="1544"/>
    </location>
</feature>
<feature type="compositionally biased region" description="Polar residues" evidence="2">
    <location>
        <begin position="627"/>
        <end position="640"/>
    </location>
</feature>
<organism evidence="5 6">
    <name type="scientific">Dimargaris cristalligena</name>
    <dbReference type="NCBI Taxonomy" id="215637"/>
    <lineage>
        <taxon>Eukaryota</taxon>
        <taxon>Fungi</taxon>
        <taxon>Fungi incertae sedis</taxon>
        <taxon>Zoopagomycota</taxon>
        <taxon>Kickxellomycotina</taxon>
        <taxon>Dimargaritomycetes</taxon>
        <taxon>Dimargaritales</taxon>
        <taxon>Dimargaritaceae</taxon>
        <taxon>Dimargaris</taxon>
    </lineage>
</organism>
<proteinExistence type="predicted"/>
<feature type="coiled-coil region" evidence="1">
    <location>
        <begin position="1079"/>
        <end position="1141"/>
    </location>
</feature>
<feature type="region of interest" description="Disordered" evidence="2">
    <location>
        <begin position="620"/>
        <end position="668"/>
    </location>
</feature>
<dbReference type="InterPro" id="IPR056703">
    <property type="entry name" value="DUF7801"/>
</dbReference>
<feature type="domain" description="Up-regulated during septation protein 1" evidence="3">
    <location>
        <begin position="506"/>
        <end position="611"/>
    </location>
</feature>
<feature type="region of interest" description="Disordered" evidence="2">
    <location>
        <begin position="1"/>
        <end position="217"/>
    </location>
</feature>
<dbReference type="GO" id="GO:0051015">
    <property type="term" value="F:actin filament binding"/>
    <property type="evidence" value="ECO:0007669"/>
    <property type="project" value="TreeGrafter"/>
</dbReference>
<name>A0A4P9ZPL8_9FUNG</name>
<dbReference type="EMBL" id="ML003126">
    <property type="protein sequence ID" value="RKP34631.1"/>
    <property type="molecule type" value="Genomic_DNA"/>
</dbReference>
<keyword evidence="1" id="KW-0175">Coiled coil</keyword>
<feature type="compositionally biased region" description="Low complexity" evidence="2">
    <location>
        <begin position="1283"/>
        <end position="1302"/>
    </location>
</feature>
<feature type="region of interest" description="Disordered" evidence="2">
    <location>
        <begin position="1517"/>
        <end position="1544"/>
    </location>
</feature>
<dbReference type="GO" id="GO:0005737">
    <property type="term" value="C:cytoplasm"/>
    <property type="evidence" value="ECO:0007669"/>
    <property type="project" value="TreeGrafter"/>
</dbReference>
<feature type="region of interest" description="Disordered" evidence="2">
    <location>
        <begin position="366"/>
        <end position="385"/>
    </location>
</feature>
<feature type="compositionally biased region" description="Polar residues" evidence="2">
    <location>
        <begin position="1417"/>
        <end position="1427"/>
    </location>
</feature>
<accession>A0A4P9ZPL8</accession>
<feature type="compositionally biased region" description="Low complexity" evidence="2">
    <location>
        <begin position="737"/>
        <end position="747"/>
    </location>
</feature>
<dbReference type="GO" id="GO:0000146">
    <property type="term" value="F:microfilament motor activity"/>
    <property type="evidence" value="ECO:0007669"/>
    <property type="project" value="TreeGrafter"/>
</dbReference>
<dbReference type="SUPFAM" id="SSF46585">
    <property type="entry name" value="HR1 repeat"/>
    <property type="match status" value="1"/>
</dbReference>
<feature type="compositionally biased region" description="Basic and acidic residues" evidence="2">
    <location>
        <begin position="82"/>
        <end position="93"/>
    </location>
</feature>
<gene>
    <name evidence="5" type="ORF">BJ085DRAFT_29525</name>
</gene>
<dbReference type="Proteomes" id="UP000268162">
    <property type="component" value="Unassembled WGS sequence"/>
</dbReference>
<dbReference type="PANTHER" id="PTHR45615:SF40">
    <property type="entry name" value="MYOSIN HEAVY CHAIN, NON-MUSCLE"/>
    <property type="match status" value="1"/>
</dbReference>
<evidence type="ECO:0000256" key="1">
    <source>
        <dbReference type="SAM" id="Coils"/>
    </source>
</evidence>
<feature type="region of interest" description="Disordered" evidence="2">
    <location>
        <begin position="1267"/>
        <end position="1339"/>
    </location>
</feature>
<feature type="compositionally biased region" description="Low complexity" evidence="2">
    <location>
        <begin position="648"/>
        <end position="660"/>
    </location>
</feature>
<evidence type="ECO:0000259" key="3">
    <source>
        <dbReference type="Pfam" id="PF15456"/>
    </source>
</evidence>
<feature type="compositionally biased region" description="Basic and acidic residues" evidence="2">
    <location>
        <begin position="1324"/>
        <end position="1334"/>
    </location>
</feature>
<protein>
    <submittedName>
        <fullName evidence="5">Uncharacterized protein</fullName>
    </submittedName>
</protein>
<feature type="region of interest" description="Disordered" evidence="2">
    <location>
        <begin position="982"/>
        <end position="1005"/>
    </location>
</feature>
<feature type="compositionally biased region" description="Polar residues" evidence="2">
    <location>
        <begin position="50"/>
        <end position="70"/>
    </location>
</feature>
<reference evidence="6" key="1">
    <citation type="journal article" date="2018" name="Nat. Microbiol.">
        <title>Leveraging single-cell genomics to expand the fungal tree of life.</title>
        <authorList>
            <person name="Ahrendt S.R."/>
            <person name="Quandt C.A."/>
            <person name="Ciobanu D."/>
            <person name="Clum A."/>
            <person name="Salamov A."/>
            <person name="Andreopoulos B."/>
            <person name="Cheng J.F."/>
            <person name="Woyke T."/>
            <person name="Pelin A."/>
            <person name="Henrissat B."/>
            <person name="Reynolds N.K."/>
            <person name="Benny G.L."/>
            <person name="Smith M.E."/>
            <person name="James T.Y."/>
            <person name="Grigoriev I.V."/>
        </authorList>
    </citation>
    <scope>NUCLEOTIDE SEQUENCE [LARGE SCALE GENOMIC DNA]</scope>
    <source>
        <strain evidence="6">RSA 468</strain>
    </source>
</reference>
<feature type="coiled-coil region" evidence="1">
    <location>
        <begin position="781"/>
        <end position="815"/>
    </location>
</feature>
<dbReference type="Pfam" id="PF25078">
    <property type="entry name" value="DUF7801"/>
    <property type="match status" value="1"/>
</dbReference>
<dbReference type="STRING" id="215637.A0A4P9ZPL8"/>
<feature type="compositionally biased region" description="Low complexity" evidence="2">
    <location>
        <begin position="160"/>
        <end position="174"/>
    </location>
</feature>
<feature type="compositionally biased region" description="Low complexity" evidence="2">
    <location>
        <begin position="137"/>
        <end position="146"/>
    </location>
</feature>
<feature type="coiled-coil region" evidence="1">
    <location>
        <begin position="1213"/>
        <end position="1247"/>
    </location>
</feature>
<feature type="compositionally biased region" description="Low complexity" evidence="2">
    <location>
        <begin position="267"/>
        <end position="278"/>
    </location>
</feature>
<feature type="coiled-coil region" evidence="1">
    <location>
        <begin position="1028"/>
        <end position="1055"/>
    </location>
</feature>
<feature type="coiled-coil region" evidence="1">
    <location>
        <begin position="560"/>
        <end position="594"/>
    </location>
</feature>
<dbReference type="GO" id="GO:0032982">
    <property type="term" value="C:myosin filament"/>
    <property type="evidence" value="ECO:0007669"/>
    <property type="project" value="TreeGrafter"/>
</dbReference>
<dbReference type="InterPro" id="IPR036274">
    <property type="entry name" value="HR1_rpt_sf"/>
</dbReference>